<name>A0A9X2FIP6_9LACO</name>
<evidence type="ECO:0000256" key="2">
    <source>
        <dbReference type="SAM" id="MobiDB-lite"/>
    </source>
</evidence>
<feature type="region of interest" description="Disordered" evidence="2">
    <location>
        <begin position="131"/>
        <end position="201"/>
    </location>
</feature>
<feature type="disulfide bond" evidence="1">
    <location>
        <begin position="110"/>
        <end position="114"/>
    </location>
</feature>
<dbReference type="PIRSF" id="PIRSF012565">
    <property type="entry name" value="DUF1027"/>
    <property type="match status" value="1"/>
</dbReference>
<evidence type="ECO:0000256" key="1">
    <source>
        <dbReference type="PIRSR" id="PIRSR012565-1"/>
    </source>
</evidence>
<proteinExistence type="predicted"/>
<feature type="compositionally biased region" description="Basic residues" evidence="2">
    <location>
        <begin position="148"/>
        <end position="157"/>
    </location>
</feature>
<accession>A0A9X2FIP6</accession>
<feature type="compositionally biased region" description="Basic residues" evidence="2">
    <location>
        <begin position="188"/>
        <end position="201"/>
    </location>
</feature>
<dbReference type="InterPro" id="IPR009370">
    <property type="entry name" value="YutD-like"/>
</dbReference>
<gene>
    <name evidence="3" type="ORF">LB941_02800</name>
</gene>
<dbReference type="Proteomes" id="UP001139006">
    <property type="component" value="Unassembled WGS sequence"/>
</dbReference>
<organism evidence="3 4">
    <name type="scientific">Ligilactobacillus ubinensis</name>
    <dbReference type="NCBI Taxonomy" id="2876789"/>
    <lineage>
        <taxon>Bacteria</taxon>
        <taxon>Bacillati</taxon>
        <taxon>Bacillota</taxon>
        <taxon>Bacilli</taxon>
        <taxon>Lactobacillales</taxon>
        <taxon>Lactobacillaceae</taxon>
        <taxon>Ligilactobacillus</taxon>
    </lineage>
</organism>
<dbReference type="Gene3D" id="3.50.4.20">
    <property type="match status" value="1"/>
</dbReference>
<dbReference type="EMBL" id="JAIULA010000004">
    <property type="protein sequence ID" value="MCP0886265.1"/>
    <property type="molecule type" value="Genomic_DNA"/>
</dbReference>
<dbReference type="AlphaFoldDB" id="A0A9X2FIP6"/>
<dbReference type="InterPro" id="IPR038141">
    <property type="entry name" value="YutD-like_sf"/>
</dbReference>
<feature type="compositionally biased region" description="Basic and acidic residues" evidence="2">
    <location>
        <begin position="158"/>
        <end position="171"/>
    </location>
</feature>
<dbReference type="Pfam" id="PF06265">
    <property type="entry name" value="YutD-like"/>
    <property type="match status" value="1"/>
</dbReference>
<keyword evidence="4" id="KW-1185">Reference proteome</keyword>
<comment type="caution">
    <text evidence="3">The sequence shown here is derived from an EMBL/GenBank/DDBJ whole genome shotgun (WGS) entry which is preliminary data.</text>
</comment>
<evidence type="ECO:0000313" key="3">
    <source>
        <dbReference type="EMBL" id="MCP0886265.1"/>
    </source>
</evidence>
<reference evidence="3 4" key="1">
    <citation type="journal article" date="2023" name="Int. J. Syst. Evol. Microbiol.">
        <title>Ligilactobacillus ubinensis sp. nov., a novel species isolated from the wild ferment of a durian fruit (Durio zibethinus).</title>
        <authorList>
            <person name="Heng Y.C."/>
            <person name="Menon N."/>
            <person name="Chen B."/>
            <person name="Loo B.Z.L."/>
            <person name="Wong G.W.J."/>
            <person name="Lim A.C.H."/>
            <person name="Silvaraju S."/>
            <person name="Kittelmann S."/>
        </authorList>
    </citation>
    <scope>NUCLEOTIDE SEQUENCE [LARGE SCALE GENOMIC DNA]</scope>
    <source>
        <strain evidence="3 4">WILCCON 0076</strain>
    </source>
</reference>
<keyword evidence="1" id="KW-1015">Disulfide bond</keyword>
<dbReference type="RefSeq" id="WP_253359306.1">
    <property type="nucleotide sequence ID" value="NZ_JAIULA010000004.1"/>
</dbReference>
<protein>
    <submittedName>
        <fullName evidence="3">YutD family protein</fullName>
    </submittedName>
</protein>
<sequence>MKTEKKERREAQLAKKAEAIQAFASDVQMQDSTNISIDGHPYTLLVNYREGFQIEKLRERFSKILTKYDYIVGDWGYDQLRLHGFYEVESKKGVPSQNIDRLEDYLYEYCNFGCAYFVLHNLEVQQPEPIPAGTKRKFKKNKMDTHRKVPSKVKKQRDKIYGDEKKYDGNKNKVHKFKTPRNVQPKKQQTKKHHFTIRQKG</sequence>
<evidence type="ECO:0000313" key="4">
    <source>
        <dbReference type="Proteomes" id="UP001139006"/>
    </source>
</evidence>